<reference evidence="3" key="2">
    <citation type="submission" date="2020-08" db="EMBL/GenBank/DDBJ databases">
        <title>Plant Genome Project.</title>
        <authorList>
            <person name="Zhang R.-G."/>
        </authorList>
    </citation>
    <scope>NUCLEOTIDE SEQUENCE</scope>
    <source>
        <strain evidence="3">Huo1</strain>
        <tissue evidence="3">Leaf</tissue>
    </source>
</reference>
<dbReference type="Pfam" id="PF00560">
    <property type="entry name" value="LRR_1"/>
    <property type="match status" value="3"/>
</dbReference>
<comment type="caution">
    <text evidence="3">The sequence shown here is derived from an EMBL/GenBank/DDBJ whole genome shotgun (WGS) entry which is preliminary data.</text>
</comment>
<dbReference type="SUPFAM" id="SSF52058">
    <property type="entry name" value="L domain-like"/>
    <property type="match status" value="1"/>
</dbReference>
<feature type="signal peptide" evidence="2">
    <location>
        <begin position="1"/>
        <end position="28"/>
    </location>
</feature>
<dbReference type="PANTHER" id="PTHR48006:SF62">
    <property type="entry name" value="LEUCINE-RICH REPEAT TRANSMEMBRANE PROTEIN KINASE"/>
    <property type="match status" value="1"/>
</dbReference>
<comment type="subcellular location">
    <subcellularLocation>
        <location evidence="1">Membrane</location>
        <topology evidence="1">Single-pass type I membrane protein</topology>
    </subcellularLocation>
</comment>
<evidence type="ECO:0008006" key="5">
    <source>
        <dbReference type="Google" id="ProtNLM"/>
    </source>
</evidence>
<gene>
    <name evidence="3" type="ORF">SASPL_120671</name>
</gene>
<proteinExistence type="predicted"/>
<dbReference type="AlphaFoldDB" id="A0A8X8ZVF0"/>
<evidence type="ECO:0000313" key="4">
    <source>
        <dbReference type="Proteomes" id="UP000298416"/>
    </source>
</evidence>
<dbReference type="EMBL" id="PNBA02000007">
    <property type="protein sequence ID" value="KAG6418467.1"/>
    <property type="molecule type" value="Genomic_DNA"/>
</dbReference>
<name>A0A8X8ZVF0_SALSN</name>
<feature type="chain" id="PRO_5036483333" description="LRR receptor-like serine/threonine-protein kinase FLS2" evidence="2">
    <location>
        <begin position="29"/>
        <end position="267"/>
    </location>
</feature>
<dbReference type="Proteomes" id="UP000298416">
    <property type="component" value="Unassembled WGS sequence"/>
</dbReference>
<dbReference type="InterPro" id="IPR001611">
    <property type="entry name" value="Leu-rich_rpt"/>
</dbReference>
<reference evidence="3" key="1">
    <citation type="submission" date="2018-01" db="EMBL/GenBank/DDBJ databases">
        <authorList>
            <person name="Mao J.F."/>
        </authorList>
    </citation>
    <scope>NUCLEOTIDE SEQUENCE</scope>
    <source>
        <strain evidence="3">Huo1</strain>
        <tissue evidence="3">Leaf</tissue>
    </source>
</reference>
<dbReference type="InterPro" id="IPR051824">
    <property type="entry name" value="LRR_Rcpt-Like_S/T_Kinase"/>
</dbReference>
<sequence>MAAVRWRVAIFLGVFAASQLVDIHIGHAQTTTTNATTDPSEARALNRMFERWEISATDSWNISGEVCSGVATNATNVETNNINPSIKCDCSYDNNSTCHIILLRVYDLNVAGPLPDELWNFTYLSNLILDKNYLTGPIPAAIGNLSRMQYLSIGHNALSGPLPRELGLLTDLRFLAFGTNSFSGPLPSELGSLTRYIDSSGVSGPIPASFANLRNLERVWASDNGFTGPIPDFIGSWSSLTLLKFQGNSFVGPIPASFSNLSLLNDL</sequence>
<keyword evidence="2" id="KW-0732">Signal</keyword>
<protein>
    <recommendedName>
        <fullName evidence="5">LRR receptor-like serine/threonine-protein kinase FLS2</fullName>
    </recommendedName>
</protein>
<accession>A0A8X8ZVF0</accession>
<dbReference type="Gene3D" id="3.80.10.10">
    <property type="entry name" value="Ribonuclease Inhibitor"/>
    <property type="match status" value="2"/>
</dbReference>
<evidence type="ECO:0000256" key="1">
    <source>
        <dbReference type="ARBA" id="ARBA00004479"/>
    </source>
</evidence>
<dbReference type="InterPro" id="IPR032675">
    <property type="entry name" value="LRR_dom_sf"/>
</dbReference>
<dbReference type="GO" id="GO:0005886">
    <property type="term" value="C:plasma membrane"/>
    <property type="evidence" value="ECO:0007669"/>
    <property type="project" value="TreeGrafter"/>
</dbReference>
<dbReference type="FunFam" id="3.80.10.10:FF:000766">
    <property type="entry name" value="Os05g0263100 protein"/>
    <property type="match status" value="1"/>
</dbReference>
<dbReference type="PANTHER" id="PTHR48006">
    <property type="entry name" value="LEUCINE-RICH REPEAT-CONTAINING PROTEIN DDB_G0281931-RELATED"/>
    <property type="match status" value="1"/>
</dbReference>
<evidence type="ECO:0000313" key="3">
    <source>
        <dbReference type="EMBL" id="KAG6418467.1"/>
    </source>
</evidence>
<keyword evidence="4" id="KW-1185">Reference proteome</keyword>
<evidence type="ECO:0000256" key="2">
    <source>
        <dbReference type="SAM" id="SignalP"/>
    </source>
</evidence>
<organism evidence="3">
    <name type="scientific">Salvia splendens</name>
    <name type="common">Scarlet sage</name>
    <dbReference type="NCBI Taxonomy" id="180675"/>
    <lineage>
        <taxon>Eukaryota</taxon>
        <taxon>Viridiplantae</taxon>
        <taxon>Streptophyta</taxon>
        <taxon>Embryophyta</taxon>
        <taxon>Tracheophyta</taxon>
        <taxon>Spermatophyta</taxon>
        <taxon>Magnoliopsida</taxon>
        <taxon>eudicotyledons</taxon>
        <taxon>Gunneridae</taxon>
        <taxon>Pentapetalae</taxon>
        <taxon>asterids</taxon>
        <taxon>lamiids</taxon>
        <taxon>Lamiales</taxon>
        <taxon>Lamiaceae</taxon>
        <taxon>Nepetoideae</taxon>
        <taxon>Mentheae</taxon>
        <taxon>Salviinae</taxon>
        <taxon>Salvia</taxon>
        <taxon>Salvia subgen. Calosphace</taxon>
        <taxon>core Calosphace</taxon>
    </lineage>
</organism>